<dbReference type="EMBL" id="CP088295">
    <property type="protein sequence ID" value="UUY06395.1"/>
    <property type="molecule type" value="Genomic_DNA"/>
</dbReference>
<evidence type="ECO:0000313" key="2">
    <source>
        <dbReference type="EMBL" id="UUY06395.1"/>
    </source>
</evidence>
<dbReference type="Proteomes" id="UP001058860">
    <property type="component" value="Chromosome"/>
</dbReference>
<sequence length="299" mass="32495">MTLIERLDLAPTVSLRDLLGGARTELTGSSSLTLTEYTEEILSSGFPGIRALPGRARRVRLDGYITRIIDRDFPNELGEKVRQPDLLRRWMRAYAAATATTTTMDKIRDAATAGQSTPAKTTALAYRTALERLFIVDPLDGWLPTNNHLKRLTQAPKHHLVDPALAAHLLGMTADKLLTGDGGPLALPRDGTLLGSLFESLAALSVRVFAQAADATVRHLRTQEGRQEIDMIVEDASGGVLALEVKLSATVEDRDVRHLSWLRAQLGEQVRDAAIITTGPQAYRRSDGIAVIPLALLGP</sequence>
<dbReference type="InterPro" id="IPR025420">
    <property type="entry name" value="DUF4143"/>
</dbReference>
<accession>A0ABY5PQ29</accession>
<dbReference type="PANTHER" id="PTHR43566:SF2">
    <property type="entry name" value="DUF4143 DOMAIN-CONTAINING PROTEIN"/>
    <property type="match status" value="1"/>
</dbReference>
<evidence type="ECO:0000313" key="3">
    <source>
        <dbReference type="Proteomes" id="UP001058860"/>
    </source>
</evidence>
<protein>
    <submittedName>
        <fullName evidence="2">DUF4143 domain-containing protein</fullName>
    </submittedName>
</protein>
<reference evidence="3" key="1">
    <citation type="submission" date="2021-11" db="EMBL/GenBank/DDBJ databases">
        <title>Cultivation dependent microbiological survey of springs from the worlds oldest radium mine currently devoted to the extraction of radon-saturated water.</title>
        <authorList>
            <person name="Kapinusova G."/>
            <person name="Smrhova T."/>
            <person name="Strejcek M."/>
            <person name="Suman J."/>
            <person name="Jani K."/>
            <person name="Pajer P."/>
            <person name="Uhlik O."/>
        </authorList>
    </citation>
    <scope>NUCLEOTIDE SEQUENCE [LARGE SCALE GENOMIC DNA]</scope>
    <source>
        <strain evidence="3">J379</strain>
    </source>
</reference>
<dbReference type="Pfam" id="PF13635">
    <property type="entry name" value="DUF4143"/>
    <property type="match status" value="1"/>
</dbReference>
<dbReference type="PANTHER" id="PTHR43566">
    <property type="entry name" value="CONSERVED PROTEIN"/>
    <property type="match status" value="1"/>
</dbReference>
<proteinExistence type="predicted"/>
<organism evidence="2 3">
    <name type="scientific">Svornostia abyssi</name>
    <dbReference type="NCBI Taxonomy" id="2898438"/>
    <lineage>
        <taxon>Bacteria</taxon>
        <taxon>Bacillati</taxon>
        <taxon>Actinomycetota</taxon>
        <taxon>Thermoleophilia</taxon>
        <taxon>Solirubrobacterales</taxon>
        <taxon>Baekduiaceae</taxon>
        <taxon>Svornostia</taxon>
    </lineage>
</organism>
<name>A0ABY5PQ29_9ACTN</name>
<evidence type="ECO:0000259" key="1">
    <source>
        <dbReference type="Pfam" id="PF13635"/>
    </source>
</evidence>
<keyword evidence="3" id="KW-1185">Reference proteome</keyword>
<gene>
    <name evidence="2" type="ORF">LRS13_04990</name>
</gene>
<feature type="domain" description="DUF4143" evidence="1">
    <location>
        <begin position="79"/>
        <end position="248"/>
    </location>
</feature>